<proteinExistence type="predicted"/>
<organism evidence="3 4">
    <name type="scientific">Orchesella dallaii</name>
    <dbReference type="NCBI Taxonomy" id="48710"/>
    <lineage>
        <taxon>Eukaryota</taxon>
        <taxon>Metazoa</taxon>
        <taxon>Ecdysozoa</taxon>
        <taxon>Arthropoda</taxon>
        <taxon>Hexapoda</taxon>
        <taxon>Collembola</taxon>
        <taxon>Entomobryomorpha</taxon>
        <taxon>Entomobryoidea</taxon>
        <taxon>Orchesellidae</taxon>
        <taxon>Orchesellinae</taxon>
        <taxon>Orchesella</taxon>
    </lineage>
</organism>
<feature type="compositionally biased region" description="Basic and acidic residues" evidence="1">
    <location>
        <begin position="12"/>
        <end position="30"/>
    </location>
</feature>
<dbReference type="EMBL" id="CAXLJM020000058">
    <property type="protein sequence ID" value="CAL8119310.1"/>
    <property type="molecule type" value="Genomic_DNA"/>
</dbReference>
<dbReference type="SUPFAM" id="SSF56176">
    <property type="entry name" value="FAD-binding/transporter-associated domain-like"/>
    <property type="match status" value="1"/>
</dbReference>
<evidence type="ECO:0000256" key="1">
    <source>
        <dbReference type="SAM" id="MobiDB-lite"/>
    </source>
</evidence>
<dbReference type="InterPro" id="IPR016169">
    <property type="entry name" value="FAD-bd_PCMH_sub2"/>
</dbReference>
<dbReference type="InterPro" id="IPR036318">
    <property type="entry name" value="FAD-bd_PCMH-like_sf"/>
</dbReference>
<protein>
    <recommendedName>
        <fullName evidence="2">FAD linked oxidase N-terminal domain-containing protein</fullName>
    </recommendedName>
</protein>
<feature type="region of interest" description="Disordered" evidence="1">
    <location>
        <begin position="1"/>
        <end position="30"/>
    </location>
</feature>
<dbReference type="InterPro" id="IPR006094">
    <property type="entry name" value="Oxid_FAD_bind_N"/>
</dbReference>
<feature type="domain" description="FAD linked oxidase N-terminal" evidence="2">
    <location>
        <begin position="145"/>
        <end position="221"/>
    </location>
</feature>
<feature type="region of interest" description="Disordered" evidence="1">
    <location>
        <begin position="66"/>
        <end position="91"/>
    </location>
</feature>
<dbReference type="Pfam" id="PF01565">
    <property type="entry name" value="FAD_binding_4"/>
    <property type="match status" value="1"/>
</dbReference>
<sequence length="243" mass="26978">MASGPNMVDPAVARDEDSPNREQREMDERRRQMAAQLQQDVMEMTTVLGRLGRTLMQAAPFDFAVRNEGRGNPEANAEGSDASPAGNGGSIPSTILEDVNCNKFSIYFDRENVQDQEIIFEVTTAYNITIKQLISRETVVKSNKSWQWNETNTNEILVDTSNFNHFDYDKISKYARVGAGHSLFNLTENLHSLGRGLLCIPPQADVTVGAAILNGDHSSSLRYPAKFSHQIVVEGSGRTEPDR</sequence>
<evidence type="ECO:0000313" key="4">
    <source>
        <dbReference type="Proteomes" id="UP001642540"/>
    </source>
</evidence>
<gene>
    <name evidence="3" type="ORF">ODALV1_LOCUS18492</name>
</gene>
<accession>A0ABP1R3V2</accession>
<dbReference type="Gene3D" id="3.30.465.10">
    <property type="match status" value="1"/>
</dbReference>
<comment type="caution">
    <text evidence="3">The sequence shown here is derived from an EMBL/GenBank/DDBJ whole genome shotgun (WGS) entry which is preliminary data.</text>
</comment>
<reference evidence="3 4" key="1">
    <citation type="submission" date="2024-08" db="EMBL/GenBank/DDBJ databases">
        <authorList>
            <person name="Cucini C."/>
            <person name="Frati F."/>
        </authorList>
    </citation>
    <scope>NUCLEOTIDE SEQUENCE [LARGE SCALE GENOMIC DNA]</scope>
</reference>
<keyword evidence="4" id="KW-1185">Reference proteome</keyword>
<dbReference type="Proteomes" id="UP001642540">
    <property type="component" value="Unassembled WGS sequence"/>
</dbReference>
<evidence type="ECO:0000259" key="2">
    <source>
        <dbReference type="Pfam" id="PF01565"/>
    </source>
</evidence>
<evidence type="ECO:0000313" key="3">
    <source>
        <dbReference type="EMBL" id="CAL8119310.1"/>
    </source>
</evidence>
<name>A0ABP1R3V2_9HEXA</name>